<keyword evidence="1" id="KW-0472">Membrane</keyword>
<keyword evidence="1" id="KW-0812">Transmembrane</keyword>
<dbReference type="KEGG" id="vra:106753218"/>
<dbReference type="GeneID" id="106753218"/>
<protein>
    <submittedName>
        <fullName evidence="3">Uncharacterized protein LOC106753218 isoform X1</fullName>
    </submittedName>
</protein>
<sequence length="101" mass="11130">MGMSTHSSTNRKPSDSMRLIVTTFVGIVFGFFIGVSFPALNTKLNLPSSLLPVIDLSYIQEKYAVHAPASVKNNGDSSQQQLINDTLKLLGRERSCFHCIK</sequence>
<evidence type="ECO:0000256" key="1">
    <source>
        <dbReference type="SAM" id="Phobius"/>
    </source>
</evidence>
<dbReference type="STRING" id="3916.A0A3Q0EPY0"/>
<proteinExistence type="predicted"/>
<dbReference type="Proteomes" id="UP000087766">
    <property type="component" value="Unplaced"/>
</dbReference>
<feature type="transmembrane region" description="Helical" evidence="1">
    <location>
        <begin position="20"/>
        <end position="40"/>
    </location>
</feature>
<organism evidence="2 3">
    <name type="scientific">Vigna radiata var. radiata</name>
    <name type="common">Mung bean</name>
    <name type="synonym">Phaseolus aureus</name>
    <dbReference type="NCBI Taxonomy" id="3916"/>
    <lineage>
        <taxon>Eukaryota</taxon>
        <taxon>Viridiplantae</taxon>
        <taxon>Streptophyta</taxon>
        <taxon>Embryophyta</taxon>
        <taxon>Tracheophyta</taxon>
        <taxon>Spermatophyta</taxon>
        <taxon>Magnoliopsida</taxon>
        <taxon>eudicotyledons</taxon>
        <taxon>Gunneridae</taxon>
        <taxon>Pentapetalae</taxon>
        <taxon>rosids</taxon>
        <taxon>fabids</taxon>
        <taxon>Fabales</taxon>
        <taxon>Fabaceae</taxon>
        <taxon>Papilionoideae</taxon>
        <taxon>50 kb inversion clade</taxon>
        <taxon>NPAAA clade</taxon>
        <taxon>indigoferoid/millettioid clade</taxon>
        <taxon>Phaseoleae</taxon>
        <taxon>Vigna</taxon>
    </lineage>
</organism>
<reference evidence="3" key="1">
    <citation type="submission" date="2025-08" db="UniProtKB">
        <authorList>
            <consortium name="RefSeq"/>
        </authorList>
    </citation>
    <scope>IDENTIFICATION</scope>
    <source>
        <tissue evidence="3">Leaf</tissue>
    </source>
</reference>
<gene>
    <name evidence="3" type="primary">LOC106753218</name>
</gene>
<keyword evidence="2" id="KW-1185">Reference proteome</keyword>
<dbReference type="AlphaFoldDB" id="A0A3Q0EPY0"/>
<evidence type="ECO:0000313" key="2">
    <source>
        <dbReference type="Proteomes" id="UP000087766"/>
    </source>
</evidence>
<accession>A0A3Q0EPY0</accession>
<dbReference type="OrthoDB" id="1747984at2759"/>
<keyword evidence="1" id="KW-1133">Transmembrane helix</keyword>
<dbReference type="RefSeq" id="XP_022633151.1">
    <property type="nucleotide sequence ID" value="XM_022777430.1"/>
</dbReference>
<evidence type="ECO:0000313" key="3">
    <source>
        <dbReference type="RefSeq" id="XP_022633151.1"/>
    </source>
</evidence>
<name>A0A3Q0EPY0_VIGRR</name>